<gene>
    <name evidence="1" type="ORF">WS71_07930</name>
</gene>
<dbReference type="EMBL" id="CP013388">
    <property type="protein sequence ID" value="AOJ07245.1"/>
    <property type="molecule type" value="Genomic_DNA"/>
</dbReference>
<proteinExistence type="predicted"/>
<name>A0A1B4FUA4_9BURK</name>
<protein>
    <submittedName>
        <fullName evidence="1">Uncharacterized protein</fullName>
    </submittedName>
</protein>
<dbReference type="AlphaFoldDB" id="A0A1B4FUA4"/>
<dbReference type="Proteomes" id="UP000067711">
    <property type="component" value="Chromosome 2"/>
</dbReference>
<evidence type="ECO:0000313" key="2">
    <source>
        <dbReference type="Proteomes" id="UP000067711"/>
    </source>
</evidence>
<evidence type="ECO:0000313" key="1">
    <source>
        <dbReference type="EMBL" id="AOJ07245.1"/>
    </source>
</evidence>
<accession>A0A1B4FUA4</accession>
<sequence length="120" mass="13815">MLPCVARPFRARSVAVRFLPSFARVYRRIADSLPRSARRRARADRFPLTVFRRPFPADHLPLVDVGAPRSALPHRLTVPDATAPRRAPPAFRDVPPIDARVGHIRRDARIRSIDRIRRDR</sequence>
<organism evidence="1 2">
    <name type="scientific">Burkholderia mayonis</name>
    <dbReference type="NCBI Taxonomy" id="1385591"/>
    <lineage>
        <taxon>Bacteria</taxon>
        <taxon>Pseudomonadati</taxon>
        <taxon>Pseudomonadota</taxon>
        <taxon>Betaproteobacteria</taxon>
        <taxon>Burkholderiales</taxon>
        <taxon>Burkholderiaceae</taxon>
        <taxon>Burkholderia</taxon>
        <taxon>pseudomallei group</taxon>
    </lineage>
</organism>
<reference evidence="1 2" key="1">
    <citation type="submission" date="2015-12" db="EMBL/GenBank/DDBJ databases">
        <title>Diversity of Burkholderia near neighbor genomes.</title>
        <authorList>
            <person name="Sahl J."/>
            <person name="Wagner D."/>
            <person name="Keim P."/>
        </authorList>
    </citation>
    <scope>NUCLEOTIDE SEQUENCE [LARGE SCALE GENOMIC DNA]</scope>
    <source>
        <strain evidence="1 2">BDU8</strain>
    </source>
</reference>